<accession>A0A9D4JMD9</accession>
<organism evidence="1 2">
    <name type="scientific">Dreissena polymorpha</name>
    <name type="common">Zebra mussel</name>
    <name type="synonym">Mytilus polymorpha</name>
    <dbReference type="NCBI Taxonomy" id="45954"/>
    <lineage>
        <taxon>Eukaryota</taxon>
        <taxon>Metazoa</taxon>
        <taxon>Spiralia</taxon>
        <taxon>Lophotrochozoa</taxon>
        <taxon>Mollusca</taxon>
        <taxon>Bivalvia</taxon>
        <taxon>Autobranchia</taxon>
        <taxon>Heteroconchia</taxon>
        <taxon>Euheterodonta</taxon>
        <taxon>Imparidentia</taxon>
        <taxon>Neoheterodontei</taxon>
        <taxon>Myida</taxon>
        <taxon>Dreissenoidea</taxon>
        <taxon>Dreissenidae</taxon>
        <taxon>Dreissena</taxon>
    </lineage>
</organism>
<name>A0A9D4JMD9_DREPO</name>
<dbReference type="Proteomes" id="UP000828390">
    <property type="component" value="Unassembled WGS sequence"/>
</dbReference>
<keyword evidence="2" id="KW-1185">Reference proteome</keyword>
<proteinExistence type="predicted"/>
<dbReference type="EMBL" id="JAIWYP010000006">
    <property type="protein sequence ID" value="KAH3814158.1"/>
    <property type="molecule type" value="Genomic_DNA"/>
</dbReference>
<evidence type="ECO:0000313" key="1">
    <source>
        <dbReference type="EMBL" id="KAH3814158.1"/>
    </source>
</evidence>
<comment type="caution">
    <text evidence="1">The sequence shown here is derived from an EMBL/GenBank/DDBJ whole genome shotgun (WGS) entry which is preliminary data.</text>
</comment>
<gene>
    <name evidence="1" type="ORF">DPMN_142651</name>
</gene>
<protein>
    <submittedName>
        <fullName evidence="1">Uncharacterized protein</fullName>
    </submittedName>
</protein>
<evidence type="ECO:0000313" key="2">
    <source>
        <dbReference type="Proteomes" id="UP000828390"/>
    </source>
</evidence>
<reference evidence="1" key="1">
    <citation type="journal article" date="2019" name="bioRxiv">
        <title>The Genome of the Zebra Mussel, Dreissena polymorpha: A Resource for Invasive Species Research.</title>
        <authorList>
            <person name="McCartney M.A."/>
            <person name="Auch B."/>
            <person name="Kono T."/>
            <person name="Mallez S."/>
            <person name="Zhang Y."/>
            <person name="Obille A."/>
            <person name="Becker A."/>
            <person name="Abrahante J.E."/>
            <person name="Garbe J."/>
            <person name="Badalamenti J.P."/>
            <person name="Herman A."/>
            <person name="Mangelson H."/>
            <person name="Liachko I."/>
            <person name="Sullivan S."/>
            <person name="Sone E.D."/>
            <person name="Koren S."/>
            <person name="Silverstein K.A.T."/>
            <person name="Beckman K.B."/>
            <person name="Gohl D.M."/>
        </authorList>
    </citation>
    <scope>NUCLEOTIDE SEQUENCE</scope>
    <source>
        <strain evidence="1">Duluth1</strain>
        <tissue evidence="1">Whole animal</tissue>
    </source>
</reference>
<dbReference type="AlphaFoldDB" id="A0A9D4JMD9"/>
<reference evidence="1" key="2">
    <citation type="submission" date="2020-11" db="EMBL/GenBank/DDBJ databases">
        <authorList>
            <person name="McCartney M.A."/>
            <person name="Auch B."/>
            <person name="Kono T."/>
            <person name="Mallez S."/>
            <person name="Becker A."/>
            <person name="Gohl D.M."/>
            <person name="Silverstein K.A.T."/>
            <person name="Koren S."/>
            <person name="Bechman K.B."/>
            <person name="Herman A."/>
            <person name="Abrahante J.E."/>
            <person name="Garbe J."/>
        </authorList>
    </citation>
    <scope>NUCLEOTIDE SEQUENCE</scope>
    <source>
        <strain evidence="1">Duluth1</strain>
        <tissue evidence="1">Whole animal</tissue>
    </source>
</reference>
<sequence length="68" mass="7440">MVIINQTHMRQERESNPCRLGEKRACQPLRLPDNLCKSVAVVVIQSLFTGQCAPLHGVIMDGPAPGTI</sequence>